<evidence type="ECO:0000256" key="1">
    <source>
        <dbReference type="ARBA" id="ARBA00004141"/>
    </source>
</evidence>
<keyword evidence="2 5" id="KW-0812">Transmembrane</keyword>
<dbReference type="eggNOG" id="KOG0223">
    <property type="taxonomic scope" value="Eukaryota"/>
</dbReference>
<evidence type="ECO:0000256" key="4">
    <source>
        <dbReference type="ARBA" id="ARBA00023136"/>
    </source>
</evidence>
<dbReference type="EnsemblFungi" id="EJT74741">
    <property type="protein sequence ID" value="EJT74741"/>
    <property type="gene ID" value="GGTG_08579"/>
</dbReference>
<dbReference type="InterPro" id="IPR000425">
    <property type="entry name" value="MIP"/>
</dbReference>
<keyword evidence="3 5" id="KW-1133">Transmembrane helix</keyword>
<feature type="transmembrane region" description="Helical" evidence="5">
    <location>
        <begin position="114"/>
        <end position="132"/>
    </location>
</feature>
<dbReference type="GO" id="GO:0016020">
    <property type="term" value="C:membrane"/>
    <property type="evidence" value="ECO:0007669"/>
    <property type="project" value="UniProtKB-SubCell"/>
</dbReference>
<reference evidence="6" key="3">
    <citation type="submission" date="2010-09" db="EMBL/GenBank/DDBJ databases">
        <title>Annotation of Gaeumannomyces graminis var. tritici R3-111a-1.</title>
        <authorList>
            <consortium name="The Broad Institute Genome Sequencing Platform"/>
            <person name="Ma L.-J."/>
            <person name="Dead R."/>
            <person name="Young S.K."/>
            <person name="Zeng Q."/>
            <person name="Gargeya S."/>
            <person name="Fitzgerald M."/>
            <person name="Haas B."/>
            <person name="Abouelleil A."/>
            <person name="Alvarado L."/>
            <person name="Arachchi H.M."/>
            <person name="Berlin A."/>
            <person name="Brown A."/>
            <person name="Chapman S.B."/>
            <person name="Chen Z."/>
            <person name="Dunbar C."/>
            <person name="Freedman E."/>
            <person name="Gearin G."/>
            <person name="Gellesch M."/>
            <person name="Goldberg J."/>
            <person name="Griggs A."/>
            <person name="Gujja S."/>
            <person name="Heiman D."/>
            <person name="Howarth C."/>
            <person name="Larson L."/>
            <person name="Lui A."/>
            <person name="MacDonald P.J.P."/>
            <person name="Mehta T."/>
            <person name="Montmayeur A."/>
            <person name="Murphy C."/>
            <person name="Neiman D."/>
            <person name="Pearson M."/>
            <person name="Priest M."/>
            <person name="Roberts A."/>
            <person name="Saif S."/>
            <person name="Shea T."/>
            <person name="Shenoy N."/>
            <person name="Sisk P."/>
            <person name="Stolte C."/>
            <person name="Sykes S."/>
            <person name="Yandava C."/>
            <person name="Wortman J."/>
            <person name="Nusbaum C."/>
            <person name="Birren B."/>
        </authorList>
    </citation>
    <scope>NUCLEOTIDE SEQUENCE</scope>
    <source>
        <strain evidence="6">R3-111a-1</strain>
    </source>
</reference>
<organism evidence="6">
    <name type="scientific">Gaeumannomyces tritici (strain R3-111a-1)</name>
    <name type="common">Wheat and barley take-all root rot fungus</name>
    <name type="synonym">Gaeumannomyces graminis var. tritici</name>
    <dbReference type="NCBI Taxonomy" id="644352"/>
    <lineage>
        <taxon>Eukaryota</taxon>
        <taxon>Fungi</taxon>
        <taxon>Dikarya</taxon>
        <taxon>Ascomycota</taxon>
        <taxon>Pezizomycotina</taxon>
        <taxon>Sordariomycetes</taxon>
        <taxon>Sordariomycetidae</taxon>
        <taxon>Magnaporthales</taxon>
        <taxon>Magnaporthaceae</taxon>
        <taxon>Gaeumannomyces</taxon>
    </lineage>
</organism>
<dbReference type="PRINTS" id="PR00783">
    <property type="entry name" value="MINTRINSICP"/>
</dbReference>
<proteinExistence type="predicted"/>
<dbReference type="Gene3D" id="1.20.1080.10">
    <property type="entry name" value="Glycerol uptake facilitator protein"/>
    <property type="match status" value="2"/>
</dbReference>
<dbReference type="InterPro" id="IPR023271">
    <property type="entry name" value="Aquaporin-like"/>
</dbReference>
<dbReference type="GeneID" id="20349037"/>
<evidence type="ECO:0000313" key="6">
    <source>
        <dbReference type="EMBL" id="EJT74741.1"/>
    </source>
</evidence>
<sequence>MSENHHSTLPHPTLRFGGVSNGYATYTTLREDPERQPLLAQPPGSPSHMSYQKMFNLSAFSSTDHGSPIISRPKKGTFLLVYITTLVAVAPNVPNPPPDAVSGPFTTSTFLGPLVGGGTTIVAVTAAIYYFGPLTGGHMNPGGSRDFKVGGCYIFDGGSMSSDGGVSASSGLPGPVAGADVGAAFAVEFAACLAFITLAYAAALDPRNRDVIGPRLPGAEGFGGASLNPARCFGVYVGSRFPGWHWVHWLGPLAASMAHAVMQSLMPPPGTEWDDSALL</sequence>
<accession>J3P4Z3</accession>
<dbReference type="AlphaFoldDB" id="J3P4Z3"/>
<dbReference type="OrthoDB" id="3222at2759"/>
<evidence type="ECO:0000256" key="3">
    <source>
        <dbReference type="ARBA" id="ARBA00022989"/>
    </source>
</evidence>
<name>J3P4Z3_GAET3</name>
<dbReference type="SUPFAM" id="SSF81338">
    <property type="entry name" value="Aquaporin-like"/>
    <property type="match status" value="1"/>
</dbReference>
<reference evidence="7" key="5">
    <citation type="submission" date="2018-04" db="UniProtKB">
        <authorList>
            <consortium name="EnsemblFungi"/>
        </authorList>
    </citation>
    <scope>IDENTIFICATION</scope>
    <source>
        <strain evidence="7">R3-111a-1</strain>
    </source>
</reference>
<reference evidence="7" key="4">
    <citation type="journal article" date="2015" name="G3 (Bethesda)">
        <title>Genome sequences of three phytopathogenic species of the Magnaporthaceae family of fungi.</title>
        <authorList>
            <person name="Okagaki L.H."/>
            <person name="Nunes C.C."/>
            <person name="Sailsbery J."/>
            <person name="Clay B."/>
            <person name="Brown D."/>
            <person name="John T."/>
            <person name="Oh Y."/>
            <person name="Young N."/>
            <person name="Fitzgerald M."/>
            <person name="Haas B.J."/>
            <person name="Zeng Q."/>
            <person name="Young S."/>
            <person name="Adiconis X."/>
            <person name="Fan L."/>
            <person name="Levin J.Z."/>
            <person name="Mitchell T.K."/>
            <person name="Okubara P.A."/>
            <person name="Farman M.L."/>
            <person name="Kohn L.M."/>
            <person name="Birren B."/>
            <person name="Ma L.-J."/>
            <person name="Dean R.A."/>
        </authorList>
    </citation>
    <scope>NUCLEOTIDE SEQUENCE</scope>
    <source>
        <strain evidence="7">R3-111a-1</strain>
    </source>
</reference>
<dbReference type="PANTHER" id="PTHR47002:SF2">
    <property type="entry name" value="AQUAPORIN AQPAE.A-LIKE"/>
    <property type="match status" value="1"/>
</dbReference>
<evidence type="ECO:0008006" key="9">
    <source>
        <dbReference type="Google" id="ProtNLM"/>
    </source>
</evidence>
<comment type="subcellular location">
    <subcellularLocation>
        <location evidence="1">Membrane</location>
        <topology evidence="1">Multi-pass membrane protein</topology>
    </subcellularLocation>
</comment>
<gene>
    <name evidence="7" type="primary">20349037</name>
    <name evidence="6" type="ORF">GGTG_08579</name>
</gene>
<evidence type="ECO:0000313" key="8">
    <source>
        <dbReference type="Proteomes" id="UP000006039"/>
    </source>
</evidence>
<evidence type="ECO:0000256" key="2">
    <source>
        <dbReference type="ARBA" id="ARBA00022692"/>
    </source>
</evidence>
<dbReference type="Proteomes" id="UP000006039">
    <property type="component" value="Unassembled WGS sequence"/>
</dbReference>
<keyword evidence="8" id="KW-1185">Reference proteome</keyword>
<dbReference type="STRING" id="644352.J3P4Z3"/>
<reference evidence="6" key="2">
    <citation type="submission" date="2010-07" db="EMBL/GenBank/DDBJ databases">
        <authorList>
            <consortium name="The Broad Institute Genome Sequencing Platform"/>
            <consortium name="Broad Institute Genome Sequencing Center for Infectious Disease"/>
            <person name="Ma L.-J."/>
            <person name="Dead R."/>
            <person name="Young S."/>
            <person name="Zeng Q."/>
            <person name="Koehrsen M."/>
            <person name="Alvarado L."/>
            <person name="Berlin A."/>
            <person name="Chapman S.B."/>
            <person name="Chen Z."/>
            <person name="Freedman E."/>
            <person name="Gellesch M."/>
            <person name="Goldberg J."/>
            <person name="Griggs A."/>
            <person name="Gujja S."/>
            <person name="Heilman E.R."/>
            <person name="Heiman D."/>
            <person name="Hepburn T."/>
            <person name="Howarth C."/>
            <person name="Jen D."/>
            <person name="Larson L."/>
            <person name="Mehta T."/>
            <person name="Neiman D."/>
            <person name="Pearson M."/>
            <person name="Roberts A."/>
            <person name="Saif S."/>
            <person name="Shea T."/>
            <person name="Shenoy N."/>
            <person name="Sisk P."/>
            <person name="Stolte C."/>
            <person name="Sykes S."/>
            <person name="Walk T."/>
            <person name="White J."/>
            <person name="Yandava C."/>
            <person name="Haas B."/>
            <person name="Nusbaum C."/>
            <person name="Birren B."/>
        </authorList>
    </citation>
    <scope>NUCLEOTIDE SEQUENCE</scope>
    <source>
        <strain evidence="6">R3-111a-1</strain>
    </source>
</reference>
<keyword evidence="4 5" id="KW-0472">Membrane</keyword>
<dbReference type="GO" id="GO:0015267">
    <property type="term" value="F:channel activity"/>
    <property type="evidence" value="ECO:0007669"/>
    <property type="project" value="InterPro"/>
</dbReference>
<reference evidence="8" key="1">
    <citation type="submission" date="2010-07" db="EMBL/GenBank/DDBJ databases">
        <title>The genome sequence of Gaeumannomyces graminis var. tritici strain R3-111a-1.</title>
        <authorList>
            <consortium name="The Broad Institute Genome Sequencing Platform"/>
            <person name="Ma L.-J."/>
            <person name="Dead R."/>
            <person name="Young S."/>
            <person name="Zeng Q."/>
            <person name="Koehrsen M."/>
            <person name="Alvarado L."/>
            <person name="Berlin A."/>
            <person name="Chapman S.B."/>
            <person name="Chen Z."/>
            <person name="Freedman E."/>
            <person name="Gellesch M."/>
            <person name="Goldberg J."/>
            <person name="Griggs A."/>
            <person name="Gujja S."/>
            <person name="Heilman E.R."/>
            <person name="Heiman D."/>
            <person name="Hepburn T."/>
            <person name="Howarth C."/>
            <person name="Jen D."/>
            <person name="Larson L."/>
            <person name="Mehta T."/>
            <person name="Neiman D."/>
            <person name="Pearson M."/>
            <person name="Roberts A."/>
            <person name="Saif S."/>
            <person name="Shea T."/>
            <person name="Shenoy N."/>
            <person name="Sisk P."/>
            <person name="Stolte C."/>
            <person name="Sykes S."/>
            <person name="Walk T."/>
            <person name="White J."/>
            <person name="Yandava C."/>
            <person name="Haas B."/>
            <person name="Nusbaum C."/>
            <person name="Birren B."/>
        </authorList>
    </citation>
    <scope>NUCLEOTIDE SEQUENCE [LARGE SCALE GENOMIC DNA]</scope>
    <source>
        <strain evidence="8">R3-111a-1</strain>
    </source>
</reference>
<evidence type="ECO:0000256" key="5">
    <source>
        <dbReference type="SAM" id="Phobius"/>
    </source>
</evidence>
<dbReference type="RefSeq" id="XP_009224685.1">
    <property type="nucleotide sequence ID" value="XM_009226421.1"/>
</dbReference>
<dbReference type="EMBL" id="GL385398">
    <property type="protein sequence ID" value="EJT74741.1"/>
    <property type="molecule type" value="Genomic_DNA"/>
</dbReference>
<dbReference type="VEuPathDB" id="FungiDB:GGTG_08579"/>
<protein>
    <recommendedName>
        <fullName evidence="9">Aquaporin</fullName>
    </recommendedName>
</protein>
<dbReference type="HOGENOM" id="CLU_020019_5_0_1"/>
<dbReference type="PANTHER" id="PTHR47002">
    <property type="entry name" value="AQUAPORIN-LIKE"/>
    <property type="match status" value="1"/>
</dbReference>
<evidence type="ECO:0000313" key="7">
    <source>
        <dbReference type="EnsemblFungi" id="EJT74741"/>
    </source>
</evidence>